<feature type="domain" description="Exportin-5 C-terminal" evidence="3">
    <location>
        <begin position="477"/>
        <end position="1049"/>
    </location>
</feature>
<feature type="domain" description="Exportin-5 C-terminal" evidence="3">
    <location>
        <begin position="315"/>
        <end position="476"/>
    </location>
</feature>
<accession>A0A7I8I9D9</accession>
<evidence type="ECO:0000259" key="3">
    <source>
        <dbReference type="Pfam" id="PF19273"/>
    </source>
</evidence>
<evidence type="ECO:0000256" key="1">
    <source>
        <dbReference type="SAM" id="MobiDB-lite"/>
    </source>
</evidence>
<keyword evidence="5" id="KW-1185">Reference proteome</keyword>
<organism evidence="4">
    <name type="scientific">Spirodela intermedia</name>
    <name type="common">Intermediate duckweed</name>
    <dbReference type="NCBI Taxonomy" id="51605"/>
    <lineage>
        <taxon>Eukaryota</taxon>
        <taxon>Viridiplantae</taxon>
        <taxon>Streptophyta</taxon>
        <taxon>Embryophyta</taxon>
        <taxon>Tracheophyta</taxon>
        <taxon>Spermatophyta</taxon>
        <taxon>Magnoliopsida</taxon>
        <taxon>Liliopsida</taxon>
        <taxon>Araceae</taxon>
        <taxon>Lemnoideae</taxon>
        <taxon>Spirodela</taxon>
    </lineage>
</organism>
<evidence type="ECO:0000313" key="4">
    <source>
        <dbReference type="EMBL" id="CAA2614429.1"/>
    </source>
</evidence>
<reference evidence="4 5" key="1">
    <citation type="submission" date="2019-12" db="EMBL/GenBank/DDBJ databases">
        <authorList>
            <person name="Scholz U."/>
            <person name="Mascher M."/>
            <person name="Fiebig A."/>
        </authorList>
    </citation>
    <scope>NUCLEOTIDE SEQUENCE</scope>
</reference>
<dbReference type="EMBL" id="LR743588">
    <property type="protein sequence ID" value="CAA2614429.1"/>
    <property type="molecule type" value="Genomic_DNA"/>
</dbReference>
<evidence type="ECO:0000313" key="5">
    <source>
        <dbReference type="Proteomes" id="UP001189122"/>
    </source>
</evidence>
<dbReference type="PANTHER" id="PTHR11223:SF3">
    <property type="entry name" value="EXPORTIN-5"/>
    <property type="match status" value="1"/>
</dbReference>
<dbReference type="InterPro" id="IPR045065">
    <property type="entry name" value="XPO1/5"/>
</dbReference>
<sequence length="1083" mass="121551">MDDSGGVAANVARAIATAMDWRSPTDAQRTALSYLESIKSGDVRLLGSTSFILLRKDWSSEIRLHGLKMLQHLVRLRWEELSSSERRNFANAAIDLLSGMTNPHEEWALKSQTAALIAEIVRREGLDLWQELLPSLVSLSDKGPMEAELVSMLLRWLPEDITVHYEDLEGDRRRLLLRGLSQSLPQILPLLYSLLERHFTGAFNEASMQQFDVAKQHAAAVTAALNAVNAYAEWSPVSDLAKYKLIDVCGFFLSCVDFRVHACEFFKLVCQRRRPTDDSTHEFDDTMRNIFHILMSASRDFLCKYSSSSAGVDKSEVRFAEYICESMVALGSSFMQCIAEDDNVISEYVQQMLLYFQHFKFTLHFIRAKVFINDDICSSILDVSFQRMLKKTVQSGAASVEPLELWNSELDVKVDFSQYRSKLLELIRLIALHNPVIAAAKTSHRVEMTISAYTMSPVPPKDLSLLENMQLGLETIPALAEILGRYLDAFGPFLRSFPEAVGCVIDKLFQLLTSIPLHLRLQICTSFLRIARASDKSILPHMKGIADTIAYLQGEGRLLRGEHNTLGEAFLVMASSAGFQQQQDVLAWLLEPLSKQWTQSEWQNTYLSDPSGMKRLCSDKQIMWSIFHNVTFFEKALRRVSTFQHPMSSHLPWLLPPLLRLLRSIHSLWSQPISQSLPSELRAAMTISHAEQASLLGEYTAKPSKSQSNTSECSPIEMNKEGCSGSNESSTRNWLKGIRDSRGEFFHCVESSSFALALMENVQAMDFRHIRQLIHLVLIPFVKSCPPNLWEEWIEKILYPLFIHCQQALKFSWNNLLSEGRAKVPDLFSNPSGLDLKVEVMEEKLLRDLTREICLLLSLLASPARNKGVPSVEQLASISRADSSSLKDLNAFASNSMIAFLLSRKVLAVPVLQICREAFMWTDGDAVSKVASFCGVVILLALSTDNMELREFVARDLFYAIIQGLGLESNAVISSDLIGLCREIFVYFSERDTAPRQVLLSLPCIRLDDLLAFEDAISKTSSAKEQKQHMRSFLVLASGNKLKAITQQKTANIITNISARQRGAAPNPGPGVEDEAIGLAAIT</sequence>
<dbReference type="GO" id="GO:0006611">
    <property type="term" value="P:protein export from nucleus"/>
    <property type="evidence" value="ECO:0007669"/>
    <property type="project" value="InterPro"/>
</dbReference>
<dbReference type="InterPro" id="IPR013598">
    <property type="entry name" value="Exportin-1/Importin-b-like"/>
</dbReference>
<dbReference type="AlphaFoldDB" id="A0A7I8I9D9"/>
<dbReference type="InterPro" id="IPR011989">
    <property type="entry name" value="ARM-like"/>
</dbReference>
<dbReference type="GO" id="GO:0006405">
    <property type="term" value="P:RNA export from nucleus"/>
    <property type="evidence" value="ECO:0007669"/>
    <property type="project" value="TreeGrafter"/>
</dbReference>
<feature type="region of interest" description="Disordered" evidence="1">
    <location>
        <begin position="699"/>
        <end position="728"/>
    </location>
</feature>
<feature type="compositionally biased region" description="Polar residues" evidence="1">
    <location>
        <begin position="703"/>
        <end position="713"/>
    </location>
</feature>
<dbReference type="Pfam" id="PF08389">
    <property type="entry name" value="Xpo1"/>
    <property type="match status" value="1"/>
</dbReference>
<feature type="domain" description="Exportin-1/Importin-beta-like" evidence="2">
    <location>
        <begin position="107"/>
        <end position="265"/>
    </location>
</feature>
<dbReference type="InterPro" id="IPR016024">
    <property type="entry name" value="ARM-type_fold"/>
</dbReference>
<dbReference type="EMBL" id="CACRZD030000001">
    <property type="protein sequence ID" value="CAA6654220.1"/>
    <property type="molecule type" value="Genomic_DNA"/>
</dbReference>
<dbReference type="GO" id="GO:0003723">
    <property type="term" value="F:RNA binding"/>
    <property type="evidence" value="ECO:0007669"/>
    <property type="project" value="TreeGrafter"/>
</dbReference>
<dbReference type="InterPro" id="IPR045478">
    <property type="entry name" value="Exportin-5_C"/>
</dbReference>
<dbReference type="SUPFAM" id="SSF48371">
    <property type="entry name" value="ARM repeat"/>
    <property type="match status" value="1"/>
</dbReference>
<dbReference type="Proteomes" id="UP001189122">
    <property type="component" value="Unassembled WGS sequence"/>
</dbReference>
<evidence type="ECO:0000259" key="2">
    <source>
        <dbReference type="Pfam" id="PF08389"/>
    </source>
</evidence>
<dbReference type="Gene3D" id="1.25.10.10">
    <property type="entry name" value="Leucine-rich Repeat Variant"/>
    <property type="match status" value="2"/>
</dbReference>
<name>A0A7I8I9D9_SPIIN</name>
<dbReference type="Pfam" id="PF19273">
    <property type="entry name" value="Exportin-5"/>
    <property type="match status" value="2"/>
</dbReference>
<gene>
    <name evidence="4" type="ORF">SI7747_01000810</name>
</gene>
<dbReference type="GO" id="GO:0005049">
    <property type="term" value="F:nuclear export signal receptor activity"/>
    <property type="evidence" value="ECO:0007669"/>
    <property type="project" value="InterPro"/>
</dbReference>
<proteinExistence type="predicted"/>
<protein>
    <submittedName>
        <fullName evidence="4">Uncharacterized protein</fullName>
    </submittedName>
</protein>
<dbReference type="GO" id="GO:0005737">
    <property type="term" value="C:cytoplasm"/>
    <property type="evidence" value="ECO:0007669"/>
    <property type="project" value="TreeGrafter"/>
</dbReference>
<dbReference type="GO" id="GO:0005634">
    <property type="term" value="C:nucleus"/>
    <property type="evidence" value="ECO:0007669"/>
    <property type="project" value="TreeGrafter"/>
</dbReference>
<dbReference type="PANTHER" id="PTHR11223">
    <property type="entry name" value="EXPORTIN 1/5"/>
    <property type="match status" value="1"/>
</dbReference>
<dbReference type="GO" id="GO:0042565">
    <property type="term" value="C:RNA nuclear export complex"/>
    <property type="evidence" value="ECO:0007669"/>
    <property type="project" value="TreeGrafter"/>
</dbReference>